<evidence type="ECO:0000313" key="1">
    <source>
        <dbReference type="EMBL" id="KAG2298521.1"/>
    </source>
</evidence>
<name>A0A8X7V3P8_BRACI</name>
<proteinExistence type="predicted"/>
<evidence type="ECO:0000313" key="2">
    <source>
        <dbReference type="Proteomes" id="UP000886595"/>
    </source>
</evidence>
<comment type="caution">
    <text evidence="1">The sequence shown here is derived from an EMBL/GenBank/DDBJ whole genome shotgun (WGS) entry which is preliminary data.</text>
</comment>
<reference evidence="1 2" key="1">
    <citation type="submission" date="2020-02" db="EMBL/GenBank/DDBJ databases">
        <authorList>
            <person name="Ma Q."/>
            <person name="Huang Y."/>
            <person name="Song X."/>
            <person name="Pei D."/>
        </authorList>
    </citation>
    <scope>NUCLEOTIDE SEQUENCE [LARGE SCALE GENOMIC DNA]</scope>
    <source>
        <strain evidence="1">Sxm20200214</strain>
        <tissue evidence="1">Leaf</tissue>
    </source>
</reference>
<gene>
    <name evidence="1" type="ORF">Bca52824_034993</name>
</gene>
<keyword evidence="2" id="KW-1185">Reference proteome</keyword>
<dbReference type="OrthoDB" id="10501808at2759"/>
<accession>A0A8X7V3P8</accession>
<dbReference type="Proteomes" id="UP000886595">
    <property type="component" value="Unassembled WGS sequence"/>
</dbReference>
<sequence>MDRWCAFGIIGRILSTPVWIAFLSACKCTMSPFRFNEAENTSSAIGVSSFLISYGCSFDTFCYVQRNVLINIVLLDQHSHLIRNDIFRGIKFLLHVQAIWRGAGDCNYKQEASPEKAVHHNAADHFMDMACEQGFEKQKSSTTPTDDLGFGLEQLQLMSKVKNIASLQLYGEEQASVIAIKQLHHRTHFITMPVEIRRSLIKRSCLSGYQIKR</sequence>
<protein>
    <submittedName>
        <fullName evidence="1">Uncharacterized protein</fullName>
    </submittedName>
</protein>
<dbReference type="EMBL" id="JAAMPC010000008">
    <property type="protein sequence ID" value="KAG2298521.1"/>
    <property type="molecule type" value="Genomic_DNA"/>
</dbReference>
<dbReference type="AlphaFoldDB" id="A0A8X7V3P8"/>
<organism evidence="1 2">
    <name type="scientific">Brassica carinata</name>
    <name type="common">Ethiopian mustard</name>
    <name type="synonym">Abyssinian cabbage</name>
    <dbReference type="NCBI Taxonomy" id="52824"/>
    <lineage>
        <taxon>Eukaryota</taxon>
        <taxon>Viridiplantae</taxon>
        <taxon>Streptophyta</taxon>
        <taxon>Embryophyta</taxon>
        <taxon>Tracheophyta</taxon>
        <taxon>Spermatophyta</taxon>
        <taxon>Magnoliopsida</taxon>
        <taxon>eudicotyledons</taxon>
        <taxon>Gunneridae</taxon>
        <taxon>Pentapetalae</taxon>
        <taxon>rosids</taxon>
        <taxon>malvids</taxon>
        <taxon>Brassicales</taxon>
        <taxon>Brassicaceae</taxon>
        <taxon>Brassiceae</taxon>
        <taxon>Brassica</taxon>
    </lineage>
</organism>
<dbReference type="PROSITE" id="PS51257">
    <property type="entry name" value="PROKAR_LIPOPROTEIN"/>
    <property type="match status" value="1"/>
</dbReference>